<evidence type="ECO:0000313" key="1">
    <source>
        <dbReference type="EMBL" id="OAQ73491.1"/>
    </source>
</evidence>
<reference evidence="1 2" key="1">
    <citation type="journal article" date="2016" name="PLoS Pathog.">
        <title>Biosynthesis of antibiotic leucinostatins in bio-control fungus Purpureocillium lilacinum and their inhibition on phytophthora revealed by genome mining.</title>
        <authorList>
            <person name="Wang G."/>
            <person name="Liu Z."/>
            <person name="Lin R."/>
            <person name="Li E."/>
            <person name="Mao Z."/>
            <person name="Ling J."/>
            <person name="Yang Y."/>
            <person name="Yin W.B."/>
            <person name="Xie B."/>
        </authorList>
    </citation>
    <scope>NUCLEOTIDE SEQUENCE [LARGE SCALE GENOMIC DNA]</scope>
    <source>
        <strain evidence="1">170</strain>
    </source>
</reference>
<dbReference type="KEGG" id="pchm:VFPPC_15313"/>
<dbReference type="RefSeq" id="XP_018149574.1">
    <property type="nucleotide sequence ID" value="XM_018293066.1"/>
</dbReference>
<comment type="caution">
    <text evidence="1">The sequence shown here is derived from an EMBL/GenBank/DDBJ whole genome shotgun (WGS) entry which is preliminary data.</text>
</comment>
<name>A0A179G7T3_METCM</name>
<sequence>MAARPPLPRCTKQAWGFIQPWACEFHCGSWAVVMILTSMDGHVDTVTVWYSNVHTGNAGSSPCFVTSSVKCGGFCWKHTSNKALYPPSLLFHYSLPGYCTGTGTVQTLYCIYCIHTIVVLILTYDTTRHLSPVYGPLRDIYCQRISWAHQSRGPRTCQAQCHSEFVMEATDADFATEFVQQQMVITSRKHLFIQGPTIHLSSLRLFWGVAFCSWYWQRGC</sequence>
<keyword evidence="2" id="KW-1185">Reference proteome</keyword>
<dbReference type="EMBL" id="LSBJ02000001">
    <property type="protein sequence ID" value="OAQ73491.1"/>
    <property type="molecule type" value="Genomic_DNA"/>
</dbReference>
<evidence type="ECO:0000313" key="2">
    <source>
        <dbReference type="Proteomes" id="UP000078397"/>
    </source>
</evidence>
<dbReference type="GeneID" id="28857060"/>
<protein>
    <submittedName>
        <fullName evidence="1">Uncharacterized protein</fullName>
    </submittedName>
</protein>
<organism evidence="1 2">
    <name type="scientific">Pochonia chlamydosporia 170</name>
    <dbReference type="NCBI Taxonomy" id="1380566"/>
    <lineage>
        <taxon>Eukaryota</taxon>
        <taxon>Fungi</taxon>
        <taxon>Dikarya</taxon>
        <taxon>Ascomycota</taxon>
        <taxon>Pezizomycotina</taxon>
        <taxon>Sordariomycetes</taxon>
        <taxon>Hypocreomycetidae</taxon>
        <taxon>Hypocreales</taxon>
        <taxon>Clavicipitaceae</taxon>
        <taxon>Pochonia</taxon>
    </lineage>
</organism>
<dbReference type="AlphaFoldDB" id="A0A179G7T3"/>
<accession>A0A179G7T3</accession>
<gene>
    <name evidence="1" type="ORF">VFPPC_15313</name>
</gene>
<proteinExistence type="predicted"/>
<dbReference type="Proteomes" id="UP000078397">
    <property type="component" value="Unassembled WGS sequence"/>
</dbReference>